<dbReference type="SUPFAM" id="SSF54427">
    <property type="entry name" value="NTF2-like"/>
    <property type="match status" value="1"/>
</dbReference>
<sequence length="132" mass="14605">MRMGLGEGEDLKALIAARIQKFTACFKANDMKGLFSMYMVDCKIMKTGMDTAHGHEGLGKVVAGFHALGVTTVERKSEEVGPMGSDVMYERGAYTMKTEDGTLADTGKYIVIWKKVGSDWFQYIDIFNTNKA</sequence>
<dbReference type="InterPro" id="IPR027843">
    <property type="entry name" value="DUF4440"/>
</dbReference>
<feature type="domain" description="DUF4440" evidence="1">
    <location>
        <begin position="15"/>
        <end position="120"/>
    </location>
</feature>
<accession>A0A8K0E8Y8</accession>
<dbReference type="EMBL" id="OV696699">
    <property type="protein sequence ID" value="CAH1245000.1"/>
    <property type="molecule type" value="Genomic_DNA"/>
</dbReference>
<name>A0A8K0E8Y8_BRALA</name>
<dbReference type="PANTHER" id="PTHR31664:SF8">
    <property type="entry name" value="DUF4440 DOMAIN-CONTAINING PROTEIN"/>
    <property type="match status" value="1"/>
</dbReference>
<organism evidence="2 3">
    <name type="scientific">Branchiostoma lanceolatum</name>
    <name type="common">Common lancelet</name>
    <name type="synonym">Amphioxus lanceolatum</name>
    <dbReference type="NCBI Taxonomy" id="7740"/>
    <lineage>
        <taxon>Eukaryota</taxon>
        <taxon>Metazoa</taxon>
        <taxon>Chordata</taxon>
        <taxon>Cephalochordata</taxon>
        <taxon>Leptocardii</taxon>
        <taxon>Amphioxiformes</taxon>
        <taxon>Branchiostomatidae</taxon>
        <taxon>Branchiostoma</taxon>
    </lineage>
</organism>
<gene>
    <name evidence="2" type="primary">Hypp7416</name>
    <name evidence="2" type="ORF">BLAG_LOCUS7483</name>
</gene>
<evidence type="ECO:0000259" key="1">
    <source>
        <dbReference type="Pfam" id="PF14534"/>
    </source>
</evidence>
<dbReference type="Gene3D" id="3.10.450.50">
    <property type="match status" value="1"/>
</dbReference>
<dbReference type="Proteomes" id="UP000838412">
    <property type="component" value="Chromosome 14"/>
</dbReference>
<proteinExistence type="predicted"/>
<evidence type="ECO:0000313" key="2">
    <source>
        <dbReference type="EMBL" id="CAH1245000.1"/>
    </source>
</evidence>
<dbReference type="Pfam" id="PF14534">
    <property type="entry name" value="DUF4440"/>
    <property type="match status" value="1"/>
</dbReference>
<dbReference type="AlphaFoldDB" id="A0A8K0E8Y8"/>
<dbReference type="OrthoDB" id="5970825at2759"/>
<keyword evidence="3" id="KW-1185">Reference proteome</keyword>
<dbReference type="PANTHER" id="PTHR31664">
    <property type="entry name" value="PROTEIN CBG16427"/>
    <property type="match status" value="1"/>
</dbReference>
<protein>
    <submittedName>
        <fullName evidence="2">Hypp7416 protein</fullName>
    </submittedName>
</protein>
<reference evidence="2" key="1">
    <citation type="submission" date="2022-01" db="EMBL/GenBank/DDBJ databases">
        <authorList>
            <person name="Braso-Vives M."/>
        </authorList>
    </citation>
    <scope>NUCLEOTIDE SEQUENCE</scope>
</reference>
<dbReference type="InterPro" id="IPR032710">
    <property type="entry name" value="NTF2-like_dom_sf"/>
</dbReference>
<evidence type="ECO:0000313" key="3">
    <source>
        <dbReference type="Proteomes" id="UP000838412"/>
    </source>
</evidence>